<dbReference type="EMBL" id="FNAX01000033">
    <property type="protein sequence ID" value="SDG86716.1"/>
    <property type="molecule type" value="Genomic_DNA"/>
</dbReference>
<dbReference type="AlphaFoldDB" id="A0A1G7XRH1"/>
<keyword evidence="1" id="KW-1133">Transmembrane helix</keyword>
<accession>A0A1G7XRH1</accession>
<sequence length="210" mass="23008">MKMLAGQWWSNVDVWAIIVSSVVGILVGVLSTWATFRSANPKLRLQWWTTAQPPLFDTRFGGRITVSAHDITADDPRIVQLSVANVGRRDITSAMFHNGECLEFEFGSPVLATLAVDQEPEEGAYAGILLPAVGGNEIAFSPGHIRRGQVITLTCLLDGQDVGVRCRRMPLVDIDFVNAAPGDRARAVGLTFYETLRQAAPLPLPRLTRR</sequence>
<keyword evidence="1" id="KW-0812">Transmembrane</keyword>
<feature type="transmembrane region" description="Helical" evidence="1">
    <location>
        <begin position="12"/>
        <end position="36"/>
    </location>
</feature>
<organism evidence="2 3">
    <name type="scientific">Streptomyces griseoaurantiacus</name>
    <dbReference type="NCBI Taxonomy" id="68213"/>
    <lineage>
        <taxon>Bacteria</taxon>
        <taxon>Bacillati</taxon>
        <taxon>Actinomycetota</taxon>
        <taxon>Actinomycetes</taxon>
        <taxon>Kitasatosporales</taxon>
        <taxon>Streptomycetaceae</taxon>
        <taxon>Streptomyces</taxon>
        <taxon>Streptomyces aurantiacus group</taxon>
    </lineage>
</organism>
<protein>
    <submittedName>
        <fullName evidence="2">Uncharacterized protein</fullName>
    </submittedName>
</protein>
<proteinExistence type="predicted"/>
<gene>
    <name evidence="2" type="ORF">SAMN05216260_13346</name>
</gene>
<evidence type="ECO:0000256" key="1">
    <source>
        <dbReference type="SAM" id="Phobius"/>
    </source>
</evidence>
<keyword evidence="1" id="KW-0472">Membrane</keyword>
<name>A0A1G7XRH1_9ACTN</name>
<dbReference type="Proteomes" id="UP000198614">
    <property type="component" value="Unassembled WGS sequence"/>
</dbReference>
<dbReference type="OrthoDB" id="4207381at2"/>
<evidence type="ECO:0000313" key="3">
    <source>
        <dbReference type="Proteomes" id="UP000198614"/>
    </source>
</evidence>
<evidence type="ECO:0000313" key="2">
    <source>
        <dbReference type="EMBL" id="SDG86716.1"/>
    </source>
</evidence>
<reference evidence="2 3" key="1">
    <citation type="submission" date="2016-10" db="EMBL/GenBank/DDBJ databases">
        <authorList>
            <person name="de Groot N.N."/>
        </authorList>
    </citation>
    <scope>NUCLEOTIDE SEQUENCE [LARGE SCALE GENOMIC DNA]</scope>
    <source>
        <strain evidence="2 3">CGMCC 4.1859</strain>
    </source>
</reference>